<organism evidence="2 3">
    <name type="scientific">Austropuccinia psidii MF-1</name>
    <dbReference type="NCBI Taxonomy" id="1389203"/>
    <lineage>
        <taxon>Eukaryota</taxon>
        <taxon>Fungi</taxon>
        <taxon>Dikarya</taxon>
        <taxon>Basidiomycota</taxon>
        <taxon>Pucciniomycotina</taxon>
        <taxon>Pucciniomycetes</taxon>
        <taxon>Pucciniales</taxon>
        <taxon>Sphaerophragmiaceae</taxon>
        <taxon>Austropuccinia</taxon>
    </lineage>
</organism>
<dbReference type="Proteomes" id="UP000765509">
    <property type="component" value="Unassembled WGS sequence"/>
</dbReference>
<evidence type="ECO:0000256" key="1">
    <source>
        <dbReference type="SAM" id="MobiDB-lite"/>
    </source>
</evidence>
<reference evidence="2" key="1">
    <citation type="submission" date="2021-03" db="EMBL/GenBank/DDBJ databases">
        <title>Draft genome sequence of rust myrtle Austropuccinia psidii MF-1, a brazilian biotype.</title>
        <authorList>
            <person name="Quecine M.C."/>
            <person name="Pachon D.M.R."/>
            <person name="Bonatelli M.L."/>
            <person name="Correr F.H."/>
            <person name="Franceschini L.M."/>
            <person name="Leite T.F."/>
            <person name="Margarido G.R.A."/>
            <person name="Almeida C.A."/>
            <person name="Ferrarezi J.A."/>
            <person name="Labate C.A."/>
        </authorList>
    </citation>
    <scope>NUCLEOTIDE SEQUENCE</scope>
    <source>
        <strain evidence="2">MF-1</strain>
    </source>
</reference>
<protein>
    <submittedName>
        <fullName evidence="2">Uncharacterized protein</fullName>
    </submittedName>
</protein>
<comment type="caution">
    <text evidence="2">The sequence shown here is derived from an EMBL/GenBank/DDBJ whole genome shotgun (WGS) entry which is preliminary data.</text>
</comment>
<accession>A0A9Q3BCN3</accession>
<keyword evidence="3" id="KW-1185">Reference proteome</keyword>
<proteinExistence type="predicted"/>
<evidence type="ECO:0000313" key="3">
    <source>
        <dbReference type="Proteomes" id="UP000765509"/>
    </source>
</evidence>
<dbReference type="AlphaFoldDB" id="A0A9Q3BCN3"/>
<evidence type="ECO:0000313" key="2">
    <source>
        <dbReference type="EMBL" id="MBW0462647.1"/>
    </source>
</evidence>
<feature type="region of interest" description="Disordered" evidence="1">
    <location>
        <begin position="20"/>
        <end position="45"/>
    </location>
</feature>
<dbReference type="EMBL" id="AVOT02000391">
    <property type="protein sequence ID" value="MBW0462647.1"/>
    <property type="molecule type" value="Genomic_DNA"/>
</dbReference>
<feature type="non-terminal residue" evidence="2">
    <location>
        <position position="1"/>
    </location>
</feature>
<sequence>TETSRRGGVKSRRSRSFYGLLGGYPEISQGPRSRLGEAEDEEAEDSVEVKSFEETEVAASFAGVTEASVAPYISHFNKPIVFQSEPNFLKMMEKMTQLMGQLTLGVSTSDDSRAPEFKNPLMKEPDYFDGTQAHKLRAFIQFCQLIFHNDPENFFSDRKKVLLSLV</sequence>
<gene>
    <name evidence="2" type="ORF">O181_002362</name>
</gene>
<name>A0A9Q3BCN3_9BASI</name>